<accession>A0A9Q0JYY7</accession>
<organism evidence="1 2">
    <name type="scientific">Protea cynaroides</name>
    <dbReference type="NCBI Taxonomy" id="273540"/>
    <lineage>
        <taxon>Eukaryota</taxon>
        <taxon>Viridiplantae</taxon>
        <taxon>Streptophyta</taxon>
        <taxon>Embryophyta</taxon>
        <taxon>Tracheophyta</taxon>
        <taxon>Spermatophyta</taxon>
        <taxon>Magnoliopsida</taxon>
        <taxon>Proteales</taxon>
        <taxon>Proteaceae</taxon>
        <taxon>Protea</taxon>
    </lineage>
</organism>
<name>A0A9Q0JYY7_9MAGN</name>
<protein>
    <submittedName>
        <fullName evidence="1">Uncharacterized protein</fullName>
    </submittedName>
</protein>
<sequence length="199" mass="21840">MSFADTGYLEEEEYLYLNPYTNPEGSGASSSTFSSCSQGHRSSLSLETSEGGIICLVCFCNLISNPTSPSVHVIYALSQLSQAISQPAFLRNLRTFHAHLLISPLVQALSSFDDEAIAQHTIDLVSDLCDSDDPSVCCDFVVRIADRLSSAALVWSRRQVYPLHCLGVLLNRQVDNPTSQIKNRRAFIANLVTGLQLPR</sequence>
<dbReference type="InterPro" id="IPR044968">
    <property type="entry name" value="PRD1"/>
</dbReference>
<dbReference type="AlphaFoldDB" id="A0A9Q0JYY7"/>
<comment type="caution">
    <text evidence="1">The sequence shown here is derived from an EMBL/GenBank/DDBJ whole genome shotgun (WGS) entry which is preliminary data.</text>
</comment>
<reference evidence="1" key="1">
    <citation type="journal article" date="2023" name="Plant J.">
        <title>The genome of the king protea, Protea cynaroides.</title>
        <authorList>
            <person name="Chang J."/>
            <person name="Duong T.A."/>
            <person name="Schoeman C."/>
            <person name="Ma X."/>
            <person name="Roodt D."/>
            <person name="Barker N."/>
            <person name="Li Z."/>
            <person name="Van de Peer Y."/>
            <person name="Mizrachi E."/>
        </authorList>
    </citation>
    <scope>NUCLEOTIDE SEQUENCE</scope>
    <source>
        <tissue evidence="1">Young leaves</tissue>
    </source>
</reference>
<evidence type="ECO:0000313" key="1">
    <source>
        <dbReference type="EMBL" id="KAJ4957061.1"/>
    </source>
</evidence>
<dbReference type="PANTHER" id="PTHR36379:SF1">
    <property type="entry name" value="PUTATIVE RECOMBINATION INITIATION DEFECT 1-RELATED"/>
    <property type="match status" value="1"/>
</dbReference>
<gene>
    <name evidence="1" type="ORF">NE237_013844</name>
</gene>
<dbReference type="GO" id="GO:0042138">
    <property type="term" value="P:meiotic DNA double-strand break formation"/>
    <property type="evidence" value="ECO:0007669"/>
    <property type="project" value="InterPro"/>
</dbReference>
<evidence type="ECO:0000313" key="2">
    <source>
        <dbReference type="Proteomes" id="UP001141806"/>
    </source>
</evidence>
<dbReference type="Proteomes" id="UP001141806">
    <property type="component" value="Unassembled WGS sequence"/>
</dbReference>
<dbReference type="PANTHER" id="PTHR36379">
    <property type="entry name" value="PROTEIN PRD1"/>
    <property type="match status" value="1"/>
</dbReference>
<dbReference type="EMBL" id="JAMYWD010000011">
    <property type="protein sequence ID" value="KAJ4957061.1"/>
    <property type="molecule type" value="Genomic_DNA"/>
</dbReference>
<keyword evidence="2" id="KW-1185">Reference proteome</keyword>
<dbReference type="OrthoDB" id="2019943at2759"/>
<proteinExistence type="predicted"/>